<dbReference type="EC" id="3.1.3.48" evidence="2"/>
<evidence type="ECO:0000256" key="3">
    <source>
        <dbReference type="ARBA" id="ARBA00022801"/>
    </source>
</evidence>
<proteinExistence type="inferred from homology"/>
<evidence type="ECO:0000256" key="4">
    <source>
        <dbReference type="ARBA" id="ARBA00051722"/>
    </source>
</evidence>
<sequence>MLFLSKKEIPFKDIVPDGYVDIHSHLIPGIDDGVKTMYQSAYILEQFQKLGVKKVITTPHVLQQIWPNSTETILQKYEEVNSILPTLGIEDIQLKVSAEYMLDDLFFQRIKEKDILPLHDKYVLVEMSTFSPPMNLNEMLFETKLAGYIPILAHPERYTFYHKDLKKFDELKEAGVLFQLNLLSLSGFYGDQVKEFAKKMIERGYIDFTGSDVHNYQQFMVLEKGFQPKIAEQIKNLMKKNFIFS</sequence>
<dbReference type="Gene3D" id="3.20.20.140">
    <property type="entry name" value="Metal-dependent hydrolases"/>
    <property type="match status" value="1"/>
</dbReference>
<dbReference type="InterPro" id="IPR016667">
    <property type="entry name" value="Caps_polysacc_synth_CpsB/CapC"/>
</dbReference>
<evidence type="ECO:0000256" key="2">
    <source>
        <dbReference type="ARBA" id="ARBA00013064"/>
    </source>
</evidence>
<dbReference type="PIRSF" id="PIRSF016557">
    <property type="entry name" value="Caps_synth_CpsB"/>
    <property type="match status" value="1"/>
</dbReference>
<dbReference type="GO" id="GO:0030145">
    <property type="term" value="F:manganese ion binding"/>
    <property type="evidence" value="ECO:0007669"/>
    <property type="project" value="InterPro"/>
</dbReference>
<keyword evidence="6" id="KW-1185">Reference proteome</keyword>
<dbReference type="Pfam" id="PF19567">
    <property type="entry name" value="CpsB_CapC"/>
    <property type="match status" value="1"/>
</dbReference>
<protein>
    <recommendedName>
        <fullName evidence="2">protein-tyrosine-phosphatase</fullName>
        <ecNumber evidence="2">3.1.3.48</ecNumber>
    </recommendedName>
</protein>
<keyword evidence="3" id="KW-0378">Hydrolase</keyword>
<dbReference type="RefSeq" id="WP_073312913.1">
    <property type="nucleotide sequence ID" value="NZ_FQYP01000001.1"/>
</dbReference>
<dbReference type="Proteomes" id="UP000184432">
    <property type="component" value="Unassembled WGS sequence"/>
</dbReference>
<comment type="catalytic activity">
    <reaction evidence="4">
        <text>O-phospho-L-tyrosyl-[protein] + H2O = L-tyrosyl-[protein] + phosphate</text>
        <dbReference type="Rhea" id="RHEA:10684"/>
        <dbReference type="Rhea" id="RHEA-COMP:10136"/>
        <dbReference type="Rhea" id="RHEA-COMP:20101"/>
        <dbReference type="ChEBI" id="CHEBI:15377"/>
        <dbReference type="ChEBI" id="CHEBI:43474"/>
        <dbReference type="ChEBI" id="CHEBI:46858"/>
        <dbReference type="ChEBI" id="CHEBI:61978"/>
        <dbReference type="EC" id="3.1.3.48"/>
    </reaction>
</comment>
<organism evidence="5 6">
    <name type="scientific">Aquimarina spongiae</name>
    <dbReference type="NCBI Taxonomy" id="570521"/>
    <lineage>
        <taxon>Bacteria</taxon>
        <taxon>Pseudomonadati</taxon>
        <taxon>Bacteroidota</taxon>
        <taxon>Flavobacteriia</taxon>
        <taxon>Flavobacteriales</taxon>
        <taxon>Flavobacteriaceae</taxon>
        <taxon>Aquimarina</taxon>
    </lineage>
</organism>
<dbReference type="STRING" id="570521.SAMN04488508_101307"/>
<reference evidence="6" key="1">
    <citation type="submission" date="2016-11" db="EMBL/GenBank/DDBJ databases">
        <authorList>
            <person name="Varghese N."/>
            <person name="Submissions S."/>
        </authorList>
    </citation>
    <scope>NUCLEOTIDE SEQUENCE [LARGE SCALE GENOMIC DNA]</scope>
    <source>
        <strain evidence="6">DSM 22623</strain>
    </source>
</reference>
<dbReference type="AlphaFoldDB" id="A0A1M6AI40"/>
<evidence type="ECO:0000256" key="1">
    <source>
        <dbReference type="ARBA" id="ARBA00005750"/>
    </source>
</evidence>
<accession>A0A1M6AI40</accession>
<dbReference type="PANTHER" id="PTHR39181:SF1">
    <property type="entry name" value="TYROSINE-PROTEIN PHOSPHATASE YWQE"/>
    <property type="match status" value="1"/>
</dbReference>
<dbReference type="OrthoDB" id="9788539at2"/>
<dbReference type="PANTHER" id="PTHR39181">
    <property type="entry name" value="TYROSINE-PROTEIN PHOSPHATASE YWQE"/>
    <property type="match status" value="1"/>
</dbReference>
<evidence type="ECO:0000313" key="6">
    <source>
        <dbReference type="Proteomes" id="UP000184432"/>
    </source>
</evidence>
<name>A0A1M6AI40_9FLAO</name>
<dbReference type="InterPro" id="IPR016195">
    <property type="entry name" value="Pol/histidinol_Pase-like"/>
</dbReference>
<comment type="similarity">
    <text evidence="1">Belongs to the metallo-dependent hydrolases superfamily. CpsB/CapC family.</text>
</comment>
<gene>
    <name evidence="5" type="ORF">SAMN04488508_101307</name>
</gene>
<dbReference type="GO" id="GO:0004725">
    <property type="term" value="F:protein tyrosine phosphatase activity"/>
    <property type="evidence" value="ECO:0007669"/>
    <property type="project" value="UniProtKB-EC"/>
</dbReference>
<evidence type="ECO:0000313" key="5">
    <source>
        <dbReference type="EMBL" id="SHI36184.1"/>
    </source>
</evidence>
<dbReference type="EMBL" id="FQYP01000001">
    <property type="protein sequence ID" value="SHI36184.1"/>
    <property type="molecule type" value="Genomic_DNA"/>
</dbReference>
<dbReference type="SUPFAM" id="SSF89550">
    <property type="entry name" value="PHP domain-like"/>
    <property type="match status" value="1"/>
</dbReference>